<protein>
    <submittedName>
        <fullName evidence="7">Alba protein</fullName>
    </submittedName>
</protein>
<dbReference type="EMBL" id="AFNH02000029">
    <property type="protein sequence ID" value="EZG89041.1"/>
    <property type="molecule type" value="Genomic_DNA"/>
</dbReference>
<evidence type="ECO:0000256" key="4">
    <source>
        <dbReference type="ARBA" id="ARBA00023242"/>
    </source>
</evidence>
<dbReference type="OrthoDB" id="424402at2759"/>
<keyword evidence="3" id="KW-0694">RNA-binding</keyword>
<dbReference type="GO" id="GO:0005634">
    <property type="term" value="C:nucleus"/>
    <property type="evidence" value="ECO:0007669"/>
    <property type="project" value="UniProtKB-SubCell"/>
</dbReference>
<dbReference type="AlphaFoldDB" id="A0A023BDS3"/>
<gene>
    <name evidence="7" type="ORF">GNI_003340</name>
</gene>
<reference evidence="7" key="1">
    <citation type="submission" date="2013-12" db="EMBL/GenBank/DDBJ databases">
        <authorList>
            <person name="Omoto C.K."/>
            <person name="Sibley D."/>
            <person name="Venepally P."/>
            <person name="Hadjithomas M."/>
            <person name="Karamycheva S."/>
            <person name="Brunk B."/>
            <person name="Roos D."/>
            <person name="Caler E."/>
            <person name="Lorenzi H."/>
        </authorList>
    </citation>
    <scope>NUCLEOTIDE SEQUENCE</scope>
</reference>
<feature type="region of interest" description="Disordered" evidence="5">
    <location>
        <begin position="1"/>
        <end position="35"/>
    </location>
</feature>
<proteinExistence type="inferred from homology"/>
<evidence type="ECO:0000256" key="3">
    <source>
        <dbReference type="ARBA" id="ARBA00022884"/>
    </source>
</evidence>
<feature type="compositionally biased region" description="Basic and acidic residues" evidence="5">
    <location>
        <begin position="11"/>
        <end position="35"/>
    </location>
</feature>
<feature type="compositionally biased region" description="Basic and acidic residues" evidence="5">
    <location>
        <begin position="185"/>
        <end position="201"/>
    </location>
</feature>
<dbReference type="OMA" id="ERRDPNM"/>
<evidence type="ECO:0000313" key="7">
    <source>
        <dbReference type="EMBL" id="EZG89041.1"/>
    </source>
</evidence>
<evidence type="ECO:0000256" key="1">
    <source>
        <dbReference type="ARBA" id="ARBA00004123"/>
    </source>
</evidence>
<dbReference type="Gene3D" id="3.30.110.20">
    <property type="entry name" value="Alba-like domain"/>
    <property type="match status" value="1"/>
</dbReference>
<dbReference type="InterPro" id="IPR002775">
    <property type="entry name" value="DNA/RNA-bd_Alba-like"/>
</dbReference>
<dbReference type="RefSeq" id="XP_011128510.1">
    <property type="nucleotide sequence ID" value="XM_011130208.1"/>
</dbReference>
<dbReference type="PANTHER" id="PTHR13516">
    <property type="entry name" value="RIBONUCLEASE P SUBUNIT P25"/>
    <property type="match status" value="1"/>
</dbReference>
<dbReference type="GeneID" id="22910371"/>
<feature type="compositionally biased region" description="Polar residues" evidence="5">
    <location>
        <begin position="1"/>
        <end position="10"/>
    </location>
</feature>
<evidence type="ECO:0000259" key="6">
    <source>
        <dbReference type="Pfam" id="PF01918"/>
    </source>
</evidence>
<comment type="similarity">
    <text evidence="2">Belongs to the histone-like Alba family.</text>
</comment>
<evidence type="ECO:0000256" key="2">
    <source>
        <dbReference type="ARBA" id="ARBA00008018"/>
    </source>
</evidence>
<feature type="compositionally biased region" description="Polar residues" evidence="5">
    <location>
        <begin position="202"/>
        <end position="216"/>
    </location>
</feature>
<sequence>MPTAPATTTVSRREIDTKQYRPVKREREQPREGEVHVSNAGDVGLYALQAVESFNKDLRDEVVIRGSGFAVAVAITVAELIRHTVPGIHKVMTTGVAELTDTYVPNNESDPQLAVNRRVPYIVITLSKKKQEELPPFSGYAAPPSEEDMKASVQLANVQRLGGSRNPRRASGRRPQGSRGGNRNDGNRNDGNRNDAPRNDRQTTYTDNYAGDGSSQ</sequence>
<feature type="region of interest" description="Disordered" evidence="5">
    <location>
        <begin position="134"/>
        <end position="216"/>
    </location>
</feature>
<feature type="domain" description="DNA/RNA-binding protein Alba-like" evidence="6">
    <location>
        <begin position="34"/>
        <end position="93"/>
    </location>
</feature>
<keyword evidence="4" id="KW-0539">Nucleus</keyword>
<accession>A0A023BDS3</accession>
<name>A0A023BDS3_GRENI</name>
<dbReference type="InterPro" id="IPR051958">
    <property type="entry name" value="Alba-like_NAB"/>
</dbReference>
<dbReference type="Pfam" id="PF01918">
    <property type="entry name" value="Alba"/>
    <property type="match status" value="1"/>
</dbReference>
<dbReference type="PANTHER" id="PTHR13516:SF4">
    <property type="entry name" value="FI09323P"/>
    <property type="match status" value="1"/>
</dbReference>
<dbReference type="SUPFAM" id="SSF82704">
    <property type="entry name" value="AlbA-like"/>
    <property type="match status" value="1"/>
</dbReference>
<dbReference type="InterPro" id="IPR036882">
    <property type="entry name" value="Alba-like_dom_sf"/>
</dbReference>
<comment type="caution">
    <text evidence="7">The sequence shown here is derived from an EMBL/GenBank/DDBJ whole genome shotgun (WGS) entry which is preliminary data.</text>
</comment>
<organism evidence="7 8">
    <name type="scientific">Gregarina niphandrodes</name>
    <name type="common">Septate eugregarine</name>
    <dbReference type="NCBI Taxonomy" id="110365"/>
    <lineage>
        <taxon>Eukaryota</taxon>
        <taxon>Sar</taxon>
        <taxon>Alveolata</taxon>
        <taxon>Apicomplexa</taxon>
        <taxon>Conoidasida</taxon>
        <taxon>Gregarinasina</taxon>
        <taxon>Eugregarinorida</taxon>
        <taxon>Gregarinidae</taxon>
        <taxon>Gregarina</taxon>
    </lineage>
</organism>
<dbReference type="Proteomes" id="UP000019763">
    <property type="component" value="Unassembled WGS sequence"/>
</dbReference>
<dbReference type="VEuPathDB" id="CryptoDB:GNI_003340"/>
<dbReference type="eggNOG" id="KOG2567">
    <property type="taxonomic scope" value="Eukaryota"/>
</dbReference>
<evidence type="ECO:0000256" key="5">
    <source>
        <dbReference type="SAM" id="MobiDB-lite"/>
    </source>
</evidence>
<dbReference type="GO" id="GO:0003723">
    <property type="term" value="F:RNA binding"/>
    <property type="evidence" value="ECO:0007669"/>
    <property type="project" value="UniProtKB-KW"/>
</dbReference>
<comment type="subcellular location">
    <subcellularLocation>
        <location evidence="1">Nucleus</location>
    </subcellularLocation>
</comment>
<evidence type="ECO:0000313" key="8">
    <source>
        <dbReference type="Proteomes" id="UP000019763"/>
    </source>
</evidence>
<keyword evidence="8" id="KW-1185">Reference proteome</keyword>